<gene>
    <name evidence="2" type="ORF">GCM10011360_08500</name>
</gene>
<proteinExistence type="predicted"/>
<name>A0A917A2M6_9RHOB</name>
<feature type="transmembrane region" description="Helical" evidence="1">
    <location>
        <begin position="91"/>
        <end position="108"/>
    </location>
</feature>
<dbReference type="RefSeq" id="WP_188476425.1">
    <property type="nucleotide sequence ID" value="NZ_BMFJ01000001.1"/>
</dbReference>
<dbReference type="Proteomes" id="UP000612855">
    <property type="component" value="Unassembled WGS sequence"/>
</dbReference>
<keyword evidence="3" id="KW-1185">Reference proteome</keyword>
<reference evidence="3" key="1">
    <citation type="journal article" date="2019" name="Int. J. Syst. Evol. Microbiol.">
        <title>The Global Catalogue of Microorganisms (GCM) 10K type strain sequencing project: providing services to taxonomists for standard genome sequencing and annotation.</title>
        <authorList>
            <consortium name="The Broad Institute Genomics Platform"/>
            <consortium name="The Broad Institute Genome Sequencing Center for Infectious Disease"/>
            <person name="Wu L."/>
            <person name="Ma J."/>
        </authorList>
    </citation>
    <scope>NUCLEOTIDE SEQUENCE [LARGE SCALE GENOMIC DNA]</scope>
    <source>
        <strain evidence="3">CGMCC 1.12664</strain>
    </source>
</reference>
<keyword evidence="1" id="KW-1133">Transmembrane helix</keyword>
<organism evidence="2 3">
    <name type="scientific">Primorskyibacter flagellatus</name>
    <dbReference type="NCBI Taxonomy" id="1387277"/>
    <lineage>
        <taxon>Bacteria</taxon>
        <taxon>Pseudomonadati</taxon>
        <taxon>Pseudomonadota</taxon>
        <taxon>Alphaproteobacteria</taxon>
        <taxon>Rhodobacterales</taxon>
        <taxon>Roseobacteraceae</taxon>
        <taxon>Primorskyibacter</taxon>
    </lineage>
</organism>
<evidence type="ECO:0000256" key="1">
    <source>
        <dbReference type="SAM" id="Phobius"/>
    </source>
</evidence>
<comment type="caution">
    <text evidence="2">The sequence shown here is derived from an EMBL/GenBank/DDBJ whole genome shotgun (WGS) entry which is preliminary data.</text>
</comment>
<accession>A0A917A2M6</accession>
<keyword evidence="1" id="KW-0812">Transmembrane</keyword>
<sequence length="198" mass="22305">MTGTVANSRLALEAGRQLRASPLWRAWFLLACGTIVLAILLGWFGPQFIPDSSYRIRSRPLIVLLSLFTCLPVLRAFLTVVPEERRLRRKAVIWVMALFGFGICWLSYGRVLDDTIPALMARGMGEETSRSFRVIEARPDARSRTCRRELTVLVNRDTVTLCGIDRALLERLSPGDRVLIDGHRIAKGMSVDGLRLPR</sequence>
<dbReference type="AlphaFoldDB" id="A0A917A2M6"/>
<protein>
    <submittedName>
        <fullName evidence="2">Uncharacterized protein</fullName>
    </submittedName>
</protein>
<evidence type="ECO:0000313" key="2">
    <source>
        <dbReference type="EMBL" id="GGE22298.1"/>
    </source>
</evidence>
<dbReference type="EMBL" id="BMFJ01000001">
    <property type="protein sequence ID" value="GGE22298.1"/>
    <property type="molecule type" value="Genomic_DNA"/>
</dbReference>
<keyword evidence="1" id="KW-0472">Membrane</keyword>
<feature type="transmembrane region" description="Helical" evidence="1">
    <location>
        <begin position="26"/>
        <end position="49"/>
    </location>
</feature>
<evidence type="ECO:0000313" key="3">
    <source>
        <dbReference type="Proteomes" id="UP000612855"/>
    </source>
</evidence>
<feature type="transmembrane region" description="Helical" evidence="1">
    <location>
        <begin position="61"/>
        <end position="79"/>
    </location>
</feature>